<dbReference type="Proteomes" id="UP000487929">
    <property type="component" value="Unassembled WGS sequence"/>
</dbReference>
<evidence type="ECO:0008006" key="5">
    <source>
        <dbReference type="Google" id="ProtNLM"/>
    </source>
</evidence>
<name>A0A7X5ANE6_9GAMM</name>
<evidence type="ECO:0000256" key="2">
    <source>
        <dbReference type="SAM" id="SignalP"/>
    </source>
</evidence>
<keyword evidence="4" id="KW-1185">Reference proteome</keyword>
<feature type="region of interest" description="Disordered" evidence="1">
    <location>
        <begin position="26"/>
        <end position="92"/>
    </location>
</feature>
<evidence type="ECO:0000256" key="1">
    <source>
        <dbReference type="SAM" id="MobiDB-lite"/>
    </source>
</evidence>
<evidence type="ECO:0000313" key="4">
    <source>
        <dbReference type="Proteomes" id="UP000487929"/>
    </source>
</evidence>
<organism evidence="3 4">
    <name type="scientific">Halomonas alimentaria</name>
    <dbReference type="NCBI Taxonomy" id="147248"/>
    <lineage>
        <taxon>Bacteria</taxon>
        <taxon>Pseudomonadati</taxon>
        <taxon>Pseudomonadota</taxon>
        <taxon>Gammaproteobacteria</taxon>
        <taxon>Oceanospirillales</taxon>
        <taxon>Halomonadaceae</taxon>
        <taxon>Halomonas</taxon>
    </lineage>
</organism>
<dbReference type="OrthoDB" id="6433631at2"/>
<evidence type="ECO:0000313" key="3">
    <source>
        <dbReference type="EMBL" id="NAW32823.1"/>
    </source>
</evidence>
<dbReference type="Gene3D" id="3.10.450.160">
    <property type="entry name" value="inner membrane protein cigr"/>
    <property type="match status" value="1"/>
</dbReference>
<dbReference type="AlphaFoldDB" id="A0A7X5ANE6"/>
<proteinExistence type="predicted"/>
<sequence length="204" mass="24353">MSKGIDLRTALAASGLALLLAAGPALAQPADNPGRGQGQEQRKGPPGQQKQKQQQETRETRERREESYRERRNDDYRDRERRDYDKRRDRDDRRDYGERRDYDERRDYRDRDRPIIDERDLRRLFGERRDWVREDERAGLSPGIRMNLERGKPLPPGIAKRFDERALRDLPRYDGYEWRRVGPDAILVDAANEVIYRVIRDVLY</sequence>
<reference evidence="3 4" key="1">
    <citation type="submission" date="2019-12" db="EMBL/GenBank/DDBJ databases">
        <title>Draft genome sequencing of Halomonas alimentaria DSM 15356.</title>
        <authorList>
            <person name="Pandiyan K."/>
            <person name="Kushwaha P."/>
            <person name="Gowdham M."/>
            <person name="Chakdar H."/>
            <person name="Singh A."/>
            <person name="Kumar M."/>
            <person name="Saxena A.K."/>
        </authorList>
    </citation>
    <scope>NUCLEOTIDE SEQUENCE [LARGE SCALE GENOMIC DNA]</scope>
    <source>
        <strain evidence="3 4">DSM 15356</strain>
    </source>
</reference>
<feature type="signal peptide" evidence="2">
    <location>
        <begin position="1"/>
        <end position="27"/>
    </location>
</feature>
<dbReference type="RefSeq" id="WP_161429875.1">
    <property type="nucleotide sequence ID" value="NZ_WUTT01000001.1"/>
</dbReference>
<protein>
    <recommendedName>
        <fullName evidence="5">Nickel/cobalt transporter regulator</fullName>
    </recommendedName>
</protein>
<dbReference type="NCBIfam" id="NF040487">
    <property type="entry name" value="T3SS_CigR_fam"/>
    <property type="match status" value="1"/>
</dbReference>
<feature type="compositionally biased region" description="Basic and acidic residues" evidence="1">
    <location>
        <begin position="53"/>
        <end position="92"/>
    </location>
</feature>
<comment type="caution">
    <text evidence="3">The sequence shown here is derived from an EMBL/GenBank/DDBJ whole genome shotgun (WGS) entry which is preliminary data.</text>
</comment>
<feature type="chain" id="PRO_5031240532" description="Nickel/cobalt transporter regulator" evidence="2">
    <location>
        <begin position="28"/>
        <end position="204"/>
    </location>
</feature>
<keyword evidence="2" id="KW-0732">Signal</keyword>
<gene>
    <name evidence="3" type="ORF">GRB96_00035</name>
</gene>
<dbReference type="EMBL" id="WUTT01000001">
    <property type="protein sequence ID" value="NAW32823.1"/>
    <property type="molecule type" value="Genomic_DNA"/>
</dbReference>
<accession>A0A7X5ANE6</accession>